<reference evidence="3" key="2">
    <citation type="submission" date="2019-07" db="EMBL/GenBank/DDBJ databases">
        <authorList>
            <person name="Seetharam A."/>
            <person name="Woodhouse M."/>
            <person name="Cannon E."/>
        </authorList>
    </citation>
    <scope>NUCLEOTIDE SEQUENCE [LARGE SCALE GENOMIC DNA]</scope>
    <source>
        <strain evidence="3">cv. B73</strain>
    </source>
</reference>
<feature type="compositionally biased region" description="Basic and acidic residues" evidence="1">
    <location>
        <begin position="301"/>
        <end position="310"/>
    </location>
</feature>
<protein>
    <recommendedName>
        <fullName evidence="2">RelA/SpoT domain-containing protein</fullName>
    </recommendedName>
</protein>
<evidence type="ECO:0000313" key="3">
    <source>
        <dbReference type="EnsemblPlants" id="Zm00001eb015670_P001"/>
    </source>
</evidence>
<organism evidence="3 4">
    <name type="scientific">Zea mays</name>
    <name type="common">Maize</name>
    <dbReference type="NCBI Taxonomy" id="4577"/>
    <lineage>
        <taxon>Eukaryota</taxon>
        <taxon>Viridiplantae</taxon>
        <taxon>Streptophyta</taxon>
        <taxon>Embryophyta</taxon>
        <taxon>Tracheophyta</taxon>
        <taxon>Spermatophyta</taxon>
        <taxon>Magnoliopsida</taxon>
        <taxon>Liliopsida</taxon>
        <taxon>Poales</taxon>
        <taxon>Poaceae</taxon>
        <taxon>PACMAD clade</taxon>
        <taxon>Panicoideae</taxon>
        <taxon>Andropogonodae</taxon>
        <taxon>Andropogoneae</taxon>
        <taxon>Tripsacinae</taxon>
        <taxon>Zea</taxon>
    </lineage>
</organism>
<feature type="compositionally biased region" description="Gly residues" evidence="1">
    <location>
        <begin position="311"/>
        <end position="321"/>
    </location>
</feature>
<evidence type="ECO:0000313" key="4">
    <source>
        <dbReference type="Proteomes" id="UP000007305"/>
    </source>
</evidence>
<feature type="region of interest" description="Disordered" evidence="1">
    <location>
        <begin position="301"/>
        <end position="386"/>
    </location>
</feature>
<dbReference type="SMART" id="SM00954">
    <property type="entry name" value="RelA_SpoT"/>
    <property type="match status" value="1"/>
</dbReference>
<evidence type="ECO:0000256" key="1">
    <source>
        <dbReference type="SAM" id="MobiDB-lite"/>
    </source>
</evidence>
<proteinExistence type="predicted"/>
<evidence type="ECO:0000259" key="2">
    <source>
        <dbReference type="SMART" id="SM00954"/>
    </source>
</evidence>
<dbReference type="InterPro" id="IPR007685">
    <property type="entry name" value="RelA_SpoT"/>
</dbReference>
<dbReference type="PANTHER" id="PTHR43061:SF1">
    <property type="entry name" value="GTP DIPHOSPHOKINASE RSH1, CHLOROPLASTIC-RELATED"/>
    <property type="match status" value="1"/>
</dbReference>
<dbReference type="InParanoid" id="A0A804LJL4"/>
<reference evidence="4" key="1">
    <citation type="submission" date="2015-12" db="EMBL/GenBank/DDBJ databases">
        <title>Update maize B73 reference genome by single molecule sequencing technologies.</title>
        <authorList>
            <consortium name="Maize Genome Sequencing Project"/>
            <person name="Ware D."/>
        </authorList>
    </citation>
    <scope>NUCLEOTIDE SEQUENCE [LARGE SCALE GENOMIC DNA]</scope>
    <source>
        <strain evidence="4">cv. B73</strain>
    </source>
</reference>
<dbReference type="CDD" id="cd05399">
    <property type="entry name" value="NT_Rel-Spo_like"/>
    <property type="match status" value="1"/>
</dbReference>
<dbReference type="Pfam" id="PF04607">
    <property type="entry name" value="RelA_SpoT"/>
    <property type="match status" value="1"/>
</dbReference>
<dbReference type="Gramene" id="Zm00001eb015670_T001">
    <property type="protein sequence ID" value="Zm00001eb015670_P001"/>
    <property type="gene ID" value="Zm00001eb015670"/>
</dbReference>
<dbReference type="AlphaFoldDB" id="A0A804LJL4"/>
<feature type="compositionally biased region" description="Basic and acidic residues" evidence="1">
    <location>
        <begin position="335"/>
        <end position="359"/>
    </location>
</feature>
<reference evidence="3" key="3">
    <citation type="submission" date="2021-05" db="UniProtKB">
        <authorList>
            <consortium name="EnsemblPlants"/>
        </authorList>
    </citation>
    <scope>IDENTIFICATION</scope>
    <source>
        <strain evidence="3">cv. B73</strain>
    </source>
</reference>
<dbReference type="SUPFAM" id="SSF81301">
    <property type="entry name" value="Nucleotidyltransferase"/>
    <property type="match status" value="1"/>
</dbReference>
<dbReference type="InterPro" id="IPR043519">
    <property type="entry name" value="NT_sf"/>
</dbReference>
<dbReference type="PANTHER" id="PTHR43061">
    <property type="entry name" value="GTP DIPHOSPHOKINASE RSH1, CHLOROPLASTIC-RELATED"/>
    <property type="match status" value="1"/>
</dbReference>
<dbReference type="GO" id="GO:0015969">
    <property type="term" value="P:guanosine tetraphosphate metabolic process"/>
    <property type="evidence" value="ECO:0007669"/>
    <property type="project" value="InterPro"/>
</dbReference>
<sequence length="386" mass="41168">MVRVAIAGVTTAVRFQELVDWMEEQKAAFRDGSKWTEIVNLGLGSPALIMSGLLLFAIDGDLGGDGSWFFGGTRMWSRLMEVVESDPLMKPTVNLGMATAAGSLCDCELALVANRILRQKIAEDQFLDHVSVETEVRSVYKELYSIYKTTLKSKSSINEVNQVAQLRIIIKSKSCNGVGPLCTAQQICYHVLGLVHGIWTPVPQAVKDYIATPKPNGYQSLHTTAIPFLNEKDMDLIAEIGIAAHYSGRGVVSGPVQPGISSGRNAKGKVICLNNTGFALRSLELSGSDIGGGYELYVDEAKPRGDDQRGGGRSGGRSGGRFGDRSGGRRGGGRFGERSGGKDGGGRFDGRRGGRDGSRGRGGRGFVNKQSAGTPSVGKKTTFGDD</sequence>
<dbReference type="Proteomes" id="UP000007305">
    <property type="component" value="Chromosome 1"/>
</dbReference>
<dbReference type="EnsemblPlants" id="Zm00001eb015670_T001">
    <property type="protein sequence ID" value="Zm00001eb015670_P001"/>
    <property type="gene ID" value="Zm00001eb015670"/>
</dbReference>
<feature type="domain" description="RelA/SpoT" evidence="2">
    <location>
        <begin position="138"/>
        <end position="252"/>
    </location>
</feature>
<dbReference type="Gene3D" id="3.30.460.10">
    <property type="entry name" value="Beta Polymerase, domain 2"/>
    <property type="match status" value="1"/>
</dbReference>
<keyword evidence="4" id="KW-1185">Reference proteome</keyword>
<name>A0A804LJL4_MAIZE</name>
<accession>A0A804LJL4</accession>